<gene>
    <name evidence="1" type="ORF">EAS62_20290</name>
</gene>
<evidence type="ECO:0000313" key="1">
    <source>
        <dbReference type="EMBL" id="RXG93039.1"/>
    </source>
</evidence>
<protein>
    <recommendedName>
        <fullName evidence="3">HEPN domain-containing protein</fullName>
    </recommendedName>
</protein>
<accession>A0ABY0DI48</accession>
<evidence type="ECO:0000313" key="2">
    <source>
        <dbReference type="Proteomes" id="UP000289946"/>
    </source>
</evidence>
<name>A0ABY0DI48_9BRAD</name>
<sequence length="68" mass="6960">MHFQKSISPAKKAANLADAAAALRAAERAYRTALAGGDLIGAIRAKELVNSAEVALELARVAIEGAGE</sequence>
<organism evidence="1 2">
    <name type="scientific">Bradyrhizobium zhanjiangense</name>
    <dbReference type="NCBI Taxonomy" id="1325107"/>
    <lineage>
        <taxon>Bacteria</taxon>
        <taxon>Pseudomonadati</taxon>
        <taxon>Pseudomonadota</taxon>
        <taxon>Alphaproteobacteria</taxon>
        <taxon>Hyphomicrobiales</taxon>
        <taxon>Nitrobacteraceae</taxon>
        <taxon>Bradyrhizobium</taxon>
    </lineage>
</organism>
<reference evidence="1 2" key="1">
    <citation type="submission" date="2018-10" db="EMBL/GenBank/DDBJ databases">
        <title>Bradyrhizobium sp. nov., isolated from effective nodules of peanut in China.</title>
        <authorList>
            <person name="Li Y."/>
        </authorList>
    </citation>
    <scope>NUCLEOTIDE SEQUENCE [LARGE SCALE GENOMIC DNA]</scope>
    <source>
        <strain evidence="1 2">CCBAU 51781</strain>
    </source>
</reference>
<keyword evidence="2" id="KW-1185">Reference proteome</keyword>
<proteinExistence type="predicted"/>
<dbReference type="EMBL" id="RDRA01000011">
    <property type="protein sequence ID" value="RXG93039.1"/>
    <property type="molecule type" value="Genomic_DNA"/>
</dbReference>
<evidence type="ECO:0008006" key="3">
    <source>
        <dbReference type="Google" id="ProtNLM"/>
    </source>
</evidence>
<dbReference type="RefSeq" id="WP_128940532.1">
    <property type="nucleotide sequence ID" value="NZ_RDRA01000011.1"/>
</dbReference>
<dbReference type="Proteomes" id="UP000289946">
    <property type="component" value="Unassembled WGS sequence"/>
</dbReference>
<comment type="caution">
    <text evidence="1">The sequence shown here is derived from an EMBL/GenBank/DDBJ whole genome shotgun (WGS) entry which is preliminary data.</text>
</comment>